<organism evidence="1 2">
    <name type="scientific">candidate division CSSED10-310 bacterium</name>
    <dbReference type="NCBI Taxonomy" id="2855610"/>
    <lineage>
        <taxon>Bacteria</taxon>
        <taxon>Bacteria division CSSED10-310</taxon>
    </lineage>
</organism>
<gene>
    <name evidence="1" type="ORF">ACFL27_18605</name>
</gene>
<name>A0ABV6Z1J2_UNCC1</name>
<dbReference type="EMBL" id="JBHPBY010000282">
    <property type="protein sequence ID" value="MFC1852211.1"/>
    <property type="molecule type" value="Genomic_DNA"/>
</dbReference>
<reference evidence="1 2" key="1">
    <citation type="submission" date="2024-09" db="EMBL/GenBank/DDBJ databases">
        <title>Laminarin stimulates single cell rates of sulfate reduction while oxygen inhibits transcriptomic activity in coastal marine sediment.</title>
        <authorList>
            <person name="Lindsay M."/>
            <person name="Orcutt B."/>
            <person name="Emerson D."/>
            <person name="Stepanauskas R."/>
            <person name="D'Angelo T."/>
        </authorList>
    </citation>
    <scope>NUCLEOTIDE SEQUENCE [LARGE SCALE GENOMIC DNA]</scope>
    <source>
        <strain evidence="1">SAG AM-311-K15</strain>
    </source>
</reference>
<dbReference type="SUPFAM" id="SSF56731">
    <property type="entry name" value="DNA primase core"/>
    <property type="match status" value="1"/>
</dbReference>
<keyword evidence="2" id="KW-1185">Reference proteome</keyword>
<accession>A0ABV6Z1J2</accession>
<protein>
    <submittedName>
        <fullName evidence="1">Uncharacterized protein</fullName>
    </submittedName>
</protein>
<sequence length="169" mass="19508">MIDLVQALERCSFKEALILLHRLAGKSDEAHSQTQTRPIKGRPGVGITETGTLFHPFTRKLHLTTKHLRFRKMGLTEHTLNHFEAGYYPYPRGFLKHCLAVRLHDHDGNPLGYAGRRLHPGDIARYGKWKIPRSLPKATILYNWHQARHYEIQPLMVVETLSKTLRTSL</sequence>
<evidence type="ECO:0000313" key="2">
    <source>
        <dbReference type="Proteomes" id="UP001594351"/>
    </source>
</evidence>
<dbReference type="Proteomes" id="UP001594351">
    <property type="component" value="Unassembled WGS sequence"/>
</dbReference>
<comment type="caution">
    <text evidence="1">The sequence shown here is derived from an EMBL/GenBank/DDBJ whole genome shotgun (WGS) entry which is preliminary data.</text>
</comment>
<proteinExistence type="predicted"/>
<evidence type="ECO:0000313" key="1">
    <source>
        <dbReference type="EMBL" id="MFC1852211.1"/>
    </source>
</evidence>